<gene>
    <name evidence="9 11" type="primary">gmk</name>
    <name evidence="11" type="ORF">H2021_03910</name>
</gene>
<proteinExistence type="inferred from homology"/>
<dbReference type="InterPro" id="IPR008145">
    <property type="entry name" value="GK/Ca_channel_bsu"/>
</dbReference>
<keyword evidence="9" id="KW-0963">Cytoplasm</keyword>
<evidence type="ECO:0000256" key="3">
    <source>
        <dbReference type="ARBA" id="ARBA00016296"/>
    </source>
</evidence>
<evidence type="ECO:0000256" key="5">
    <source>
        <dbReference type="ARBA" id="ARBA00022741"/>
    </source>
</evidence>
<dbReference type="InterPro" id="IPR027417">
    <property type="entry name" value="P-loop_NTPase"/>
</dbReference>
<dbReference type="Pfam" id="PF00625">
    <property type="entry name" value="Guanylate_kin"/>
    <property type="match status" value="1"/>
</dbReference>
<evidence type="ECO:0000256" key="6">
    <source>
        <dbReference type="ARBA" id="ARBA00022777"/>
    </source>
</evidence>
<comment type="function">
    <text evidence="9">Essential for recycling GMP and indirectly, cGMP.</text>
</comment>
<dbReference type="GO" id="GO:0004385">
    <property type="term" value="F:GMP kinase activity"/>
    <property type="evidence" value="ECO:0007669"/>
    <property type="project" value="UniProtKB-UniRule"/>
</dbReference>
<evidence type="ECO:0000313" key="11">
    <source>
        <dbReference type="EMBL" id="MBA4724346.1"/>
    </source>
</evidence>
<dbReference type="GO" id="GO:0005829">
    <property type="term" value="C:cytosol"/>
    <property type="evidence" value="ECO:0007669"/>
    <property type="project" value="TreeGrafter"/>
</dbReference>
<dbReference type="SUPFAM" id="SSF52540">
    <property type="entry name" value="P-loop containing nucleoside triphosphate hydrolases"/>
    <property type="match status" value="1"/>
</dbReference>
<keyword evidence="7 9" id="KW-0067">ATP-binding</keyword>
<evidence type="ECO:0000256" key="1">
    <source>
        <dbReference type="ARBA" id="ARBA00005790"/>
    </source>
</evidence>
<dbReference type="InterPro" id="IPR017665">
    <property type="entry name" value="Guanylate_kinase"/>
</dbReference>
<accession>A0A838YQ64</accession>
<dbReference type="NCBIfam" id="TIGR03263">
    <property type="entry name" value="guanyl_kin"/>
    <property type="match status" value="1"/>
</dbReference>
<dbReference type="GO" id="GO:0005524">
    <property type="term" value="F:ATP binding"/>
    <property type="evidence" value="ECO:0007669"/>
    <property type="project" value="UniProtKB-UniRule"/>
</dbReference>
<dbReference type="PANTHER" id="PTHR23117:SF13">
    <property type="entry name" value="GUANYLATE KINASE"/>
    <property type="match status" value="1"/>
</dbReference>
<dbReference type="InterPro" id="IPR008144">
    <property type="entry name" value="Guanylate_kin-like_dom"/>
</dbReference>
<comment type="catalytic activity">
    <reaction evidence="9">
        <text>GMP + ATP = GDP + ADP</text>
        <dbReference type="Rhea" id="RHEA:20780"/>
        <dbReference type="ChEBI" id="CHEBI:30616"/>
        <dbReference type="ChEBI" id="CHEBI:58115"/>
        <dbReference type="ChEBI" id="CHEBI:58189"/>
        <dbReference type="ChEBI" id="CHEBI:456216"/>
        <dbReference type="EC" id="2.7.4.8"/>
    </reaction>
</comment>
<dbReference type="PANTHER" id="PTHR23117">
    <property type="entry name" value="GUANYLATE KINASE-RELATED"/>
    <property type="match status" value="1"/>
</dbReference>
<dbReference type="Proteomes" id="UP000585327">
    <property type="component" value="Unassembled WGS sequence"/>
</dbReference>
<dbReference type="SMART" id="SM00072">
    <property type="entry name" value="GuKc"/>
    <property type="match status" value="1"/>
</dbReference>
<organism evidence="11 12">
    <name type="scientific">SAR86 cluster bacterium</name>
    <dbReference type="NCBI Taxonomy" id="2030880"/>
    <lineage>
        <taxon>Bacteria</taxon>
        <taxon>Pseudomonadati</taxon>
        <taxon>Pseudomonadota</taxon>
        <taxon>Gammaproteobacteria</taxon>
        <taxon>SAR86 cluster</taxon>
    </lineage>
</organism>
<comment type="similarity">
    <text evidence="1 9">Belongs to the guanylate kinase family.</text>
</comment>
<evidence type="ECO:0000256" key="9">
    <source>
        <dbReference type="HAMAP-Rule" id="MF_00328"/>
    </source>
</evidence>
<dbReference type="FunFam" id="3.30.63.10:FF:000002">
    <property type="entry name" value="Guanylate kinase 1"/>
    <property type="match status" value="1"/>
</dbReference>
<dbReference type="CDD" id="cd00071">
    <property type="entry name" value="GMPK"/>
    <property type="match status" value="1"/>
</dbReference>
<name>A0A838YQ64_9GAMM</name>
<reference evidence="11 12" key="1">
    <citation type="submission" date="2020-06" db="EMBL/GenBank/DDBJ databases">
        <title>Dysbiosis in marine aquaculture revealed through microbiome analysis: reverse ecology for environmental sustainability.</title>
        <authorList>
            <person name="Haro-Moreno J.M."/>
            <person name="Coutinho F.H."/>
            <person name="Zaragoza-Solas A."/>
            <person name="Picazo A."/>
            <person name="Almagro-Moreno S."/>
            <person name="Lopez-Perez M."/>
        </authorList>
    </citation>
    <scope>NUCLEOTIDE SEQUENCE [LARGE SCALE GENOMIC DNA]</scope>
    <source>
        <strain evidence="11">MCMED-G42</strain>
    </source>
</reference>
<dbReference type="EMBL" id="JACETM010000049">
    <property type="protein sequence ID" value="MBA4724346.1"/>
    <property type="molecule type" value="Genomic_DNA"/>
</dbReference>
<feature type="domain" description="Guanylate kinase-like" evidence="10">
    <location>
        <begin position="6"/>
        <end position="184"/>
    </location>
</feature>
<comment type="subcellular location">
    <subcellularLocation>
        <location evidence="9">Cytoplasm</location>
    </subcellularLocation>
</comment>
<dbReference type="InterPro" id="IPR020590">
    <property type="entry name" value="Guanylate_kinase_CS"/>
</dbReference>
<dbReference type="Gene3D" id="3.30.63.10">
    <property type="entry name" value="Guanylate Kinase phosphate binding domain"/>
    <property type="match status" value="1"/>
</dbReference>
<dbReference type="PROSITE" id="PS00856">
    <property type="entry name" value="GUANYLATE_KINASE_1"/>
    <property type="match status" value="1"/>
</dbReference>
<dbReference type="EC" id="2.7.4.8" evidence="2 9"/>
<protein>
    <recommendedName>
        <fullName evidence="3 9">Guanylate kinase</fullName>
        <ecNumber evidence="2 9">2.7.4.8</ecNumber>
    </recommendedName>
    <alternativeName>
        <fullName evidence="8 9">GMP kinase</fullName>
    </alternativeName>
</protein>
<keyword evidence="6 9" id="KW-0418">Kinase</keyword>
<evidence type="ECO:0000259" key="10">
    <source>
        <dbReference type="PROSITE" id="PS50052"/>
    </source>
</evidence>
<comment type="caution">
    <text evidence="11">The sequence shown here is derived from an EMBL/GenBank/DDBJ whole genome shotgun (WGS) entry which is preliminary data.</text>
</comment>
<dbReference type="Gene3D" id="3.40.50.300">
    <property type="entry name" value="P-loop containing nucleotide triphosphate hydrolases"/>
    <property type="match status" value="1"/>
</dbReference>
<keyword evidence="5 9" id="KW-0547">Nucleotide-binding</keyword>
<evidence type="ECO:0000256" key="2">
    <source>
        <dbReference type="ARBA" id="ARBA00012961"/>
    </source>
</evidence>
<evidence type="ECO:0000256" key="8">
    <source>
        <dbReference type="ARBA" id="ARBA00030128"/>
    </source>
</evidence>
<evidence type="ECO:0000256" key="4">
    <source>
        <dbReference type="ARBA" id="ARBA00022679"/>
    </source>
</evidence>
<sequence>MLNKEPELFVISAPSGAGKSTLIRELLNEHEDFDLSISATTRPPRAGEVNGVHYHFISDNMFSNLIDENEFVEHAQVHNHRYGTLKSHIKNKFEEGKNVILDIDVQGFDQIQQSGIANTSIFILPPSFYELSERLNRRKSDSESAIEKRLQNAKKEVAHYEKYDFVIINDDINNALIALKDIFFSKSSNVDEDLIKKILKDMLY</sequence>
<keyword evidence="4 9" id="KW-0808">Transferase</keyword>
<dbReference type="AlphaFoldDB" id="A0A838YQ64"/>
<dbReference type="HAMAP" id="MF_00328">
    <property type="entry name" value="Guanylate_kinase"/>
    <property type="match status" value="1"/>
</dbReference>
<dbReference type="PROSITE" id="PS50052">
    <property type="entry name" value="GUANYLATE_KINASE_2"/>
    <property type="match status" value="1"/>
</dbReference>
<evidence type="ECO:0000313" key="12">
    <source>
        <dbReference type="Proteomes" id="UP000585327"/>
    </source>
</evidence>
<feature type="binding site" evidence="9">
    <location>
        <begin position="13"/>
        <end position="20"/>
    </location>
    <ligand>
        <name>ATP</name>
        <dbReference type="ChEBI" id="CHEBI:30616"/>
    </ligand>
</feature>
<evidence type="ECO:0000256" key="7">
    <source>
        <dbReference type="ARBA" id="ARBA00022840"/>
    </source>
</evidence>